<keyword evidence="2" id="KW-0012">Acyltransferase</keyword>
<comment type="caution">
    <text evidence="3">The sequence shown here is derived from an EMBL/GenBank/DDBJ whole genome shotgun (WGS) entry which is preliminary data.</text>
</comment>
<dbReference type="Gene3D" id="2.160.10.10">
    <property type="entry name" value="Hexapeptide repeat proteins"/>
    <property type="match status" value="1"/>
</dbReference>
<proteinExistence type="predicted"/>
<dbReference type="InterPro" id="IPR050065">
    <property type="entry name" value="GlmU-like"/>
</dbReference>
<dbReference type="SUPFAM" id="SSF51161">
    <property type="entry name" value="Trimeric LpxA-like enzymes"/>
    <property type="match status" value="1"/>
</dbReference>
<name>A0ABV7YWX9_9BACT</name>
<evidence type="ECO:0000256" key="2">
    <source>
        <dbReference type="ARBA" id="ARBA00023315"/>
    </source>
</evidence>
<reference evidence="4" key="1">
    <citation type="journal article" date="2019" name="Int. J. Syst. Evol. Microbiol.">
        <title>The Global Catalogue of Microorganisms (GCM) 10K type strain sequencing project: providing services to taxonomists for standard genome sequencing and annotation.</title>
        <authorList>
            <consortium name="The Broad Institute Genomics Platform"/>
            <consortium name="The Broad Institute Genome Sequencing Center for Infectious Disease"/>
            <person name="Wu L."/>
            <person name="Ma J."/>
        </authorList>
    </citation>
    <scope>NUCLEOTIDE SEQUENCE [LARGE SCALE GENOMIC DNA]</scope>
    <source>
        <strain evidence="4">CECT 7956</strain>
    </source>
</reference>
<dbReference type="PANTHER" id="PTHR43584">
    <property type="entry name" value="NUCLEOTIDYL TRANSFERASE"/>
    <property type="match status" value="1"/>
</dbReference>
<sequence>MNLILFDQPKVHQQLRPVTLTRPISGIRTGILCLHEKWERRFAVTASFLTEEYLSDKFPVKYTSDNLYVNASLLATDILVQAILGLNSGQVLKNNEKVLAWKSELKFAFGELPVGLEVVEFVGQVKLIAQLPDLFLNNAEEIESDFKLLTKGRVSAEINDQHTVVYGKENVFVEEGVNIKAAIINAETGPVYIGKNAVVQEGSLVIGPAAICEDSMVAFGAKIRPNTTLGPVCRVGGEVGNSIFHGYSNKAHDGFLGNSYIGEWCNLGANTNNSNLKNDYKEVKLHSYVTNGLVSTGELFCGTFMGDYSKAGISTMFNTGTSVGVSSNVYGSGFQEKFIPSFAWGGASEGYQAYRFDKAIEVINATMARRGKQLTEIDLKILENINKS</sequence>
<dbReference type="InterPro" id="IPR011004">
    <property type="entry name" value="Trimer_LpxA-like_sf"/>
</dbReference>
<keyword evidence="1 3" id="KW-0808">Transferase</keyword>
<dbReference type="PANTHER" id="PTHR43584:SF9">
    <property type="entry name" value="TRANSFERASE HEXAPEPTIDE REPEAT CONTAINING PROTEIN"/>
    <property type="match status" value="1"/>
</dbReference>
<evidence type="ECO:0000256" key="1">
    <source>
        <dbReference type="ARBA" id="ARBA00022679"/>
    </source>
</evidence>
<dbReference type="InterPro" id="IPR023917">
    <property type="entry name" value="Bifunctiontional_GlmU_bac-type"/>
</dbReference>
<dbReference type="CDD" id="cd05635">
    <property type="entry name" value="LbH_unknown"/>
    <property type="match status" value="1"/>
</dbReference>
<dbReference type="NCBIfam" id="TIGR03991">
    <property type="entry name" value="alt_bact_glmU"/>
    <property type="match status" value="1"/>
</dbReference>
<evidence type="ECO:0000313" key="3">
    <source>
        <dbReference type="EMBL" id="MFC3810822.1"/>
    </source>
</evidence>
<dbReference type="Pfam" id="PF13562">
    <property type="entry name" value="NTP_transf_4"/>
    <property type="match status" value="1"/>
</dbReference>
<dbReference type="RefSeq" id="WP_379837265.1">
    <property type="nucleotide sequence ID" value="NZ_JBHRYQ010000001.1"/>
</dbReference>
<protein>
    <submittedName>
        <fullName evidence="3">Sugar nucleotidyl transferase</fullName>
    </submittedName>
</protein>
<gene>
    <name evidence="3" type="ORF">ACFOOI_09155</name>
</gene>
<dbReference type="Proteomes" id="UP001595616">
    <property type="component" value="Unassembled WGS sequence"/>
</dbReference>
<organism evidence="3 4">
    <name type="scientific">Lacihabitans lacunae</name>
    <dbReference type="NCBI Taxonomy" id="1028214"/>
    <lineage>
        <taxon>Bacteria</taxon>
        <taxon>Pseudomonadati</taxon>
        <taxon>Bacteroidota</taxon>
        <taxon>Cytophagia</taxon>
        <taxon>Cytophagales</taxon>
        <taxon>Leadbetterellaceae</taxon>
        <taxon>Lacihabitans</taxon>
    </lineage>
</organism>
<dbReference type="GO" id="GO:0016740">
    <property type="term" value="F:transferase activity"/>
    <property type="evidence" value="ECO:0007669"/>
    <property type="project" value="UniProtKB-KW"/>
</dbReference>
<evidence type="ECO:0000313" key="4">
    <source>
        <dbReference type="Proteomes" id="UP001595616"/>
    </source>
</evidence>
<accession>A0ABV7YWX9</accession>
<dbReference type="EMBL" id="JBHRYQ010000001">
    <property type="protein sequence ID" value="MFC3810822.1"/>
    <property type="molecule type" value="Genomic_DNA"/>
</dbReference>
<keyword evidence="4" id="KW-1185">Reference proteome</keyword>